<dbReference type="InterPro" id="IPR014016">
    <property type="entry name" value="UvrD-like_ATP-bd"/>
</dbReference>
<dbReference type="RefSeq" id="WP_264488356.1">
    <property type="nucleotide sequence ID" value="NZ_JAPDDT010000007.1"/>
</dbReference>
<evidence type="ECO:0000256" key="4">
    <source>
        <dbReference type="ARBA" id="ARBA00022840"/>
    </source>
</evidence>
<keyword evidence="1 6" id="KW-0547">Nucleotide-binding</keyword>
<evidence type="ECO:0000256" key="6">
    <source>
        <dbReference type="PROSITE-ProRule" id="PRU00560"/>
    </source>
</evidence>
<dbReference type="Pfam" id="PF00580">
    <property type="entry name" value="UvrD-helicase"/>
    <property type="match status" value="2"/>
</dbReference>
<keyword evidence="4 6" id="KW-0067">ATP-binding</keyword>
<evidence type="ECO:0000256" key="2">
    <source>
        <dbReference type="ARBA" id="ARBA00022801"/>
    </source>
</evidence>
<dbReference type="SUPFAM" id="SSF52540">
    <property type="entry name" value="P-loop containing nucleoside triphosphate hydrolases"/>
    <property type="match status" value="1"/>
</dbReference>
<evidence type="ECO:0000256" key="5">
    <source>
        <dbReference type="ARBA" id="ARBA00034923"/>
    </source>
</evidence>
<organism evidence="8 9">
    <name type="scientific">Luteolibacter arcticus</name>
    <dbReference type="NCBI Taxonomy" id="1581411"/>
    <lineage>
        <taxon>Bacteria</taxon>
        <taxon>Pseudomonadati</taxon>
        <taxon>Verrucomicrobiota</taxon>
        <taxon>Verrucomicrobiia</taxon>
        <taxon>Verrucomicrobiales</taxon>
        <taxon>Verrucomicrobiaceae</taxon>
        <taxon>Luteolibacter</taxon>
    </lineage>
</organism>
<dbReference type="Proteomes" id="UP001320876">
    <property type="component" value="Unassembled WGS sequence"/>
</dbReference>
<dbReference type="Gene3D" id="3.40.50.300">
    <property type="entry name" value="P-loop containing nucleotide triphosphate hydrolases"/>
    <property type="match status" value="2"/>
</dbReference>
<dbReference type="Gene3D" id="1.10.486.10">
    <property type="entry name" value="PCRA, domain 4"/>
    <property type="match status" value="1"/>
</dbReference>
<feature type="domain" description="UvrD-like helicase ATP-binding" evidence="7">
    <location>
        <begin position="1"/>
        <end position="254"/>
    </location>
</feature>
<dbReference type="GO" id="GO:0004386">
    <property type="term" value="F:helicase activity"/>
    <property type="evidence" value="ECO:0007669"/>
    <property type="project" value="UniProtKB-KW"/>
</dbReference>
<evidence type="ECO:0000313" key="9">
    <source>
        <dbReference type="Proteomes" id="UP001320876"/>
    </source>
</evidence>
<keyword evidence="2 6" id="KW-0378">Hydrolase</keyword>
<name>A0ABT3GL50_9BACT</name>
<dbReference type="PANTHER" id="PTHR11070">
    <property type="entry name" value="UVRD / RECB / PCRA DNA HELICASE FAMILY MEMBER"/>
    <property type="match status" value="1"/>
</dbReference>
<keyword evidence="3 6" id="KW-0347">Helicase</keyword>
<dbReference type="InterPro" id="IPR027417">
    <property type="entry name" value="P-loop_NTPase"/>
</dbReference>
<gene>
    <name evidence="8" type="ORF">OKA05_16900</name>
</gene>
<keyword evidence="9" id="KW-1185">Reference proteome</keyword>
<dbReference type="InterPro" id="IPR000212">
    <property type="entry name" value="DNA_helicase_UvrD/REP"/>
</dbReference>
<reference evidence="8 9" key="1">
    <citation type="submission" date="2022-10" db="EMBL/GenBank/DDBJ databases">
        <title>Luteolibacter arcticus strain CCTCC AB 2014275, whole genome shotgun sequencing project.</title>
        <authorList>
            <person name="Zhao G."/>
            <person name="Shen L."/>
        </authorList>
    </citation>
    <scope>NUCLEOTIDE SEQUENCE [LARGE SCALE GENOMIC DNA]</scope>
    <source>
        <strain evidence="8 9">CCTCC AB 2014275</strain>
    </source>
</reference>
<sequence>MILTDGQREIMRSTSHLLVKGGPGSGKTTISILKAAEIARHQLRAAQKILFLSFARATVSRVEEAIDREHKIPVEQKERIEVETYHSFFWRLLKTHGYLVGLPRYISLLSPVDEAIALSEIRVRFPARNLSDERKATKKAQEQAERLRLASQQGRVAFDLFAMYAEQIVNRSARIRDLIAIRYPVIILDEFQDTNLDQWRFLKAVGTRCRLIALADPEQRIYDFVGADPARLDQFTAEFTPTPVDLSTDNHRSGSTEIALFGNDLLTGRFRQQAYAGISIQEFPAVKDPAMTKLVTTVYEARRRLVEAGREGWSLAVLVPTKKMTRMVSDAFRQPPAGMQAIGHHAVVEIEAAILAAEVIAYLMQPTTAAHQVHFIELLCNYFRGKGGNEATQSALDEATRIRAAHETYITRQAAGKPRPKRSIMLALGAGYDQIQECRLSGDPGKDWGMVREIMRRSDCPRLQEISEEVRNIRLLERGTELRLALAEDWRDHGAYANALSIIRQAFVKDHFSTRAMPETGVVVMNMHKAKGKQFDEVIIFEGWPFRRGRQIMSNLGRIVRFNDRAKIDSQTRQNLRVSVTRARTRTTILTPTGDHCVLLL</sequence>
<dbReference type="PANTHER" id="PTHR11070:SF2">
    <property type="entry name" value="ATP-DEPENDENT DNA HELICASE SRS2"/>
    <property type="match status" value="1"/>
</dbReference>
<feature type="binding site" evidence="6">
    <location>
        <begin position="21"/>
        <end position="28"/>
    </location>
    <ligand>
        <name>ATP</name>
        <dbReference type="ChEBI" id="CHEBI:30616"/>
    </ligand>
</feature>
<evidence type="ECO:0000256" key="3">
    <source>
        <dbReference type="ARBA" id="ARBA00022806"/>
    </source>
</evidence>
<accession>A0ABT3GL50</accession>
<dbReference type="PROSITE" id="PS51198">
    <property type="entry name" value="UVRD_HELICASE_ATP_BIND"/>
    <property type="match status" value="1"/>
</dbReference>
<evidence type="ECO:0000313" key="8">
    <source>
        <dbReference type="EMBL" id="MCW1924248.1"/>
    </source>
</evidence>
<proteinExistence type="predicted"/>
<evidence type="ECO:0000256" key="1">
    <source>
        <dbReference type="ARBA" id="ARBA00022741"/>
    </source>
</evidence>
<protein>
    <recommendedName>
        <fullName evidence="5">DNA 3'-5' helicase II</fullName>
    </recommendedName>
</protein>
<dbReference type="EMBL" id="JAPDDT010000007">
    <property type="protein sequence ID" value="MCW1924248.1"/>
    <property type="molecule type" value="Genomic_DNA"/>
</dbReference>
<comment type="caution">
    <text evidence="8">The sequence shown here is derived from an EMBL/GenBank/DDBJ whole genome shotgun (WGS) entry which is preliminary data.</text>
</comment>
<evidence type="ECO:0000259" key="7">
    <source>
        <dbReference type="PROSITE" id="PS51198"/>
    </source>
</evidence>